<dbReference type="RefSeq" id="XP_024546673.1">
    <property type="nucleotide sequence ID" value="XM_024690903.1"/>
</dbReference>
<evidence type="ECO:0000313" key="3">
    <source>
        <dbReference type="Proteomes" id="UP000001798"/>
    </source>
</evidence>
<keyword evidence="3" id="KW-1185">Reference proteome</keyword>
<reference evidence="2 3" key="1">
    <citation type="journal article" date="2011" name="PLoS Genet.">
        <title>Genomic analysis of the necrotrophic fungal pathogens Sclerotinia sclerotiorum and Botrytis cinerea.</title>
        <authorList>
            <person name="Amselem J."/>
            <person name="Cuomo C.A."/>
            <person name="van Kan J.A."/>
            <person name="Viaud M."/>
            <person name="Benito E.P."/>
            <person name="Couloux A."/>
            <person name="Coutinho P.M."/>
            <person name="de Vries R.P."/>
            <person name="Dyer P.S."/>
            <person name="Fillinger S."/>
            <person name="Fournier E."/>
            <person name="Gout L."/>
            <person name="Hahn M."/>
            <person name="Kohn L."/>
            <person name="Lapalu N."/>
            <person name="Plummer K.M."/>
            <person name="Pradier J.M."/>
            <person name="Quevillon E."/>
            <person name="Sharon A."/>
            <person name="Simon A."/>
            <person name="ten Have A."/>
            <person name="Tudzynski B."/>
            <person name="Tudzynski P."/>
            <person name="Wincker P."/>
            <person name="Andrew M."/>
            <person name="Anthouard V."/>
            <person name="Beever R.E."/>
            <person name="Beffa R."/>
            <person name="Benoit I."/>
            <person name="Bouzid O."/>
            <person name="Brault B."/>
            <person name="Chen Z."/>
            <person name="Choquer M."/>
            <person name="Collemare J."/>
            <person name="Cotton P."/>
            <person name="Danchin E.G."/>
            <person name="Da Silva C."/>
            <person name="Gautier A."/>
            <person name="Giraud C."/>
            <person name="Giraud T."/>
            <person name="Gonzalez C."/>
            <person name="Grossetete S."/>
            <person name="Guldener U."/>
            <person name="Henrissat B."/>
            <person name="Howlett B.J."/>
            <person name="Kodira C."/>
            <person name="Kretschmer M."/>
            <person name="Lappartient A."/>
            <person name="Leroch M."/>
            <person name="Levis C."/>
            <person name="Mauceli E."/>
            <person name="Neuveglise C."/>
            <person name="Oeser B."/>
            <person name="Pearson M."/>
            <person name="Poulain J."/>
            <person name="Poussereau N."/>
            <person name="Quesneville H."/>
            <person name="Rascle C."/>
            <person name="Schumacher J."/>
            <person name="Segurens B."/>
            <person name="Sexton A."/>
            <person name="Silva E."/>
            <person name="Sirven C."/>
            <person name="Soanes D.M."/>
            <person name="Talbot N.J."/>
            <person name="Templeton M."/>
            <person name="Yandava C."/>
            <person name="Yarden O."/>
            <person name="Zeng Q."/>
            <person name="Rollins J.A."/>
            <person name="Lebrun M.H."/>
            <person name="Dickman M."/>
        </authorList>
    </citation>
    <scope>NUCLEOTIDE SEQUENCE [LARGE SCALE GENOMIC DNA]</scope>
    <source>
        <strain evidence="2 3">B05.10</strain>
    </source>
</reference>
<proteinExistence type="predicted"/>
<dbReference type="VEuPathDB" id="FungiDB:Bcin01g10370"/>
<dbReference type="KEGG" id="bfu:BCIN_01g10370"/>
<name>A0A384J7I5_BOTFB</name>
<reference evidence="2 3" key="3">
    <citation type="journal article" date="2017" name="Mol. Plant Pathol.">
        <title>A gapless genome sequence of the fungus Botrytis cinerea.</title>
        <authorList>
            <person name="Van Kan J.A."/>
            <person name="Stassen J.H."/>
            <person name="Mosbach A."/>
            <person name="Van Der Lee T.A."/>
            <person name="Faino L."/>
            <person name="Farmer A.D."/>
            <person name="Papasotiriou D.G."/>
            <person name="Zhou S."/>
            <person name="Seidl M.F."/>
            <person name="Cottam E."/>
            <person name="Edel D."/>
            <person name="Hahn M."/>
            <person name="Schwartz D.C."/>
            <person name="Dietrich R.A."/>
            <person name="Widdison S."/>
            <person name="Scalliet G."/>
        </authorList>
    </citation>
    <scope>NUCLEOTIDE SEQUENCE [LARGE SCALE GENOMIC DNA]</scope>
    <source>
        <strain evidence="2 3">B05.10</strain>
    </source>
</reference>
<evidence type="ECO:0000256" key="1">
    <source>
        <dbReference type="SAM" id="MobiDB-lite"/>
    </source>
</evidence>
<dbReference type="EMBL" id="CP009805">
    <property type="protein sequence ID" value="ATZ46441.1"/>
    <property type="molecule type" value="Genomic_DNA"/>
</dbReference>
<gene>
    <name evidence="2" type="ORF">BCIN_01g10370</name>
</gene>
<feature type="region of interest" description="Disordered" evidence="1">
    <location>
        <begin position="13"/>
        <end position="34"/>
    </location>
</feature>
<dbReference type="GeneID" id="5437082"/>
<feature type="region of interest" description="Disordered" evidence="1">
    <location>
        <begin position="84"/>
        <end position="113"/>
    </location>
</feature>
<protein>
    <submittedName>
        <fullName evidence="2">Uncharacterized protein</fullName>
    </submittedName>
</protein>
<dbReference type="OrthoDB" id="3524232at2759"/>
<sequence length="225" mass="25516">MQPRVVVPGIMVSGPETKPAKMQSSLGNEVRPHSRNSASNAIFFTTPRRGVLSPRRSYCLPPSYIPQPDPTSAKFSFEALEIKKSSPTDKHASTKTTSPHLFPPTPPRPQDNKLPSLIRRIFEVNNRDTKFLALWTPHLTDLTSTTCVRNKVALEMVAGLQNLRNREIKLGDYRFLLGMFWGYLSSYVLRVDSVIGLAVLLVYALVSWKAWKEIWDEESDFNTWV</sequence>
<reference evidence="2 3" key="2">
    <citation type="journal article" date="2012" name="Eukaryot. Cell">
        <title>Genome update of Botrytis cinerea strains B05.10 and T4.</title>
        <authorList>
            <person name="Staats M."/>
            <person name="van Kan J.A."/>
        </authorList>
    </citation>
    <scope>NUCLEOTIDE SEQUENCE [LARGE SCALE GENOMIC DNA]</scope>
    <source>
        <strain evidence="2 3">B05.10</strain>
    </source>
</reference>
<accession>A0A384J7I5</accession>
<organism evidence="2 3">
    <name type="scientific">Botryotinia fuckeliana (strain B05.10)</name>
    <name type="common">Noble rot fungus</name>
    <name type="synonym">Botrytis cinerea</name>
    <dbReference type="NCBI Taxonomy" id="332648"/>
    <lineage>
        <taxon>Eukaryota</taxon>
        <taxon>Fungi</taxon>
        <taxon>Dikarya</taxon>
        <taxon>Ascomycota</taxon>
        <taxon>Pezizomycotina</taxon>
        <taxon>Leotiomycetes</taxon>
        <taxon>Helotiales</taxon>
        <taxon>Sclerotiniaceae</taxon>
        <taxon>Botrytis</taxon>
    </lineage>
</organism>
<dbReference type="AlphaFoldDB" id="A0A384J7I5"/>
<dbReference type="Proteomes" id="UP000001798">
    <property type="component" value="Chromosome 1"/>
</dbReference>
<evidence type="ECO:0000313" key="2">
    <source>
        <dbReference type="EMBL" id="ATZ46441.1"/>
    </source>
</evidence>